<dbReference type="EMBL" id="JAJTWU010000010">
    <property type="protein sequence ID" value="MCE4557319.1"/>
    <property type="molecule type" value="Genomic_DNA"/>
</dbReference>
<dbReference type="NCBIfam" id="TIGR00254">
    <property type="entry name" value="GGDEF"/>
    <property type="match status" value="1"/>
</dbReference>
<keyword evidence="6" id="KW-1185">Reference proteome</keyword>
<dbReference type="PANTHER" id="PTHR33121:SF71">
    <property type="entry name" value="OXYGEN SENSOR PROTEIN DOSP"/>
    <property type="match status" value="1"/>
</dbReference>
<dbReference type="Gene3D" id="3.40.50.2300">
    <property type="match status" value="1"/>
</dbReference>
<organism evidence="5 6">
    <name type="scientific">Pelomonas cellulosilytica</name>
    <dbReference type="NCBI Taxonomy" id="2906762"/>
    <lineage>
        <taxon>Bacteria</taxon>
        <taxon>Pseudomonadati</taxon>
        <taxon>Pseudomonadota</taxon>
        <taxon>Betaproteobacteria</taxon>
        <taxon>Burkholderiales</taxon>
        <taxon>Sphaerotilaceae</taxon>
        <taxon>Roseateles</taxon>
    </lineage>
</organism>
<dbReference type="CDD" id="cd01948">
    <property type="entry name" value="EAL"/>
    <property type="match status" value="1"/>
</dbReference>
<dbReference type="Proteomes" id="UP001200741">
    <property type="component" value="Unassembled WGS sequence"/>
</dbReference>
<name>A0ABS8XXD5_9BURK</name>
<dbReference type="SUPFAM" id="SSF55073">
    <property type="entry name" value="Nucleotide cyclase"/>
    <property type="match status" value="1"/>
</dbReference>
<evidence type="ECO:0000313" key="5">
    <source>
        <dbReference type="EMBL" id="MCE4557319.1"/>
    </source>
</evidence>
<dbReference type="Gene3D" id="3.20.20.450">
    <property type="entry name" value="EAL domain"/>
    <property type="match status" value="1"/>
</dbReference>
<evidence type="ECO:0000313" key="6">
    <source>
        <dbReference type="Proteomes" id="UP001200741"/>
    </source>
</evidence>
<accession>A0ABS8XXD5</accession>
<keyword evidence="1" id="KW-0597">Phosphoprotein</keyword>
<dbReference type="PROSITE" id="PS50887">
    <property type="entry name" value="GGDEF"/>
    <property type="match status" value="1"/>
</dbReference>
<dbReference type="SMART" id="SM00052">
    <property type="entry name" value="EAL"/>
    <property type="match status" value="1"/>
</dbReference>
<feature type="domain" description="Response regulatory" evidence="2">
    <location>
        <begin position="34"/>
        <end position="158"/>
    </location>
</feature>
<dbReference type="SUPFAM" id="SSF141868">
    <property type="entry name" value="EAL domain-like"/>
    <property type="match status" value="1"/>
</dbReference>
<dbReference type="RefSeq" id="WP_233374700.1">
    <property type="nucleotide sequence ID" value="NZ_JAJTWU010000010.1"/>
</dbReference>
<dbReference type="CDD" id="cd01949">
    <property type="entry name" value="GGDEF"/>
    <property type="match status" value="1"/>
</dbReference>
<dbReference type="PROSITE" id="PS50110">
    <property type="entry name" value="RESPONSE_REGULATORY"/>
    <property type="match status" value="1"/>
</dbReference>
<dbReference type="InterPro" id="IPR001789">
    <property type="entry name" value="Sig_transdc_resp-reg_receiver"/>
</dbReference>
<dbReference type="InterPro" id="IPR011006">
    <property type="entry name" value="CheY-like_superfamily"/>
</dbReference>
<dbReference type="Pfam" id="PF00563">
    <property type="entry name" value="EAL"/>
    <property type="match status" value="1"/>
</dbReference>
<dbReference type="InterPro" id="IPR029787">
    <property type="entry name" value="Nucleotide_cyclase"/>
</dbReference>
<evidence type="ECO:0000259" key="3">
    <source>
        <dbReference type="PROSITE" id="PS50883"/>
    </source>
</evidence>
<dbReference type="SUPFAM" id="SSF52172">
    <property type="entry name" value="CheY-like"/>
    <property type="match status" value="1"/>
</dbReference>
<gene>
    <name evidence="5" type="ORF">LXT13_23260</name>
</gene>
<feature type="domain" description="EAL" evidence="3">
    <location>
        <begin position="486"/>
        <end position="738"/>
    </location>
</feature>
<dbReference type="PROSITE" id="PS50883">
    <property type="entry name" value="EAL"/>
    <property type="match status" value="1"/>
</dbReference>
<dbReference type="Pfam" id="PF11849">
    <property type="entry name" value="DUF3369"/>
    <property type="match status" value="1"/>
</dbReference>
<dbReference type="InterPro" id="IPR001633">
    <property type="entry name" value="EAL_dom"/>
</dbReference>
<evidence type="ECO:0000256" key="1">
    <source>
        <dbReference type="PROSITE-ProRule" id="PRU00169"/>
    </source>
</evidence>
<dbReference type="Pfam" id="PF00990">
    <property type="entry name" value="GGDEF"/>
    <property type="match status" value="1"/>
</dbReference>
<protein>
    <submittedName>
        <fullName evidence="5">EAL domain-containing protein</fullName>
    </submittedName>
</protein>
<evidence type="ECO:0000259" key="4">
    <source>
        <dbReference type="PROSITE" id="PS50887"/>
    </source>
</evidence>
<comment type="caution">
    <text evidence="5">The sequence shown here is derived from an EMBL/GenBank/DDBJ whole genome shotgun (WGS) entry which is preliminary data.</text>
</comment>
<dbReference type="PANTHER" id="PTHR33121">
    <property type="entry name" value="CYCLIC DI-GMP PHOSPHODIESTERASE PDEF"/>
    <property type="match status" value="1"/>
</dbReference>
<feature type="domain" description="GGDEF" evidence="4">
    <location>
        <begin position="350"/>
        <end position="477"/>
    </location>
</feature>
<dbReference type="InterPro" id="IPR021800">
    <property type="entry name" value="DUF3369"/>
</dbReference>
<dbReference type="InterPro" id="IPR043128">
    <property type="entry name" value="Rev_trsase/Diguanyl_cyclase"/>
</dbReference>
<reference evidence="5 6" key="1">
    <citation type="submission" date="2021-12" db="EMBL/GenBank/DDBJ databases">
        <title>Genome seq of P8.</title>
        <authorList>
            <person name="Seo T."/>
        </authorList>
    </citation>
    <scope>NUCLEOTIDE SEQUENCE [LARGE SCALE GENOMIC DNA]</scope>
    <source>
        <strain evidence="5 6">P8</strain>
    </source>
</reference>
<sequence>MQATTRAVDDDLLELIDEPEHAESELRLHDRPWRILIVDDDGDVHKATELAMQGLTVEGQPLIFLHAASAAQARQLLASEDDLAVVLLDVVMESEDAGLQLVRHIREELGLQALRIVLRTGQPGYAPEIETVQAYDINDYKTKSELTRTRLYTVLTAAVRSYRQICALEANRRGLEMIVESSTALSRMRGLSRFAEGVVTQLCALLGILPEGLVCAQFNGESPDEIRIVAAAGQYSSLIDRPLTQVKIPSVRERLERCLREQRNIYEDGTVLYFGMGNGRAMAALVDVGRHLDELDQQLLRAFCSNIAVGFENVLLYSQLLDQAYNDPLLRLPNRNRFVELLDKNLKDPSGVTLALIDIDDFSDINDAFGHHFGDLVLQAVVHRMSEMLGLNTAMARVGADTFGVLGEHVQVCPQSVQAVFAEPFLVAGERLQLSATTGLVRLGESTAIGSELLLDAQIALKRAKQHQRGSSQYFSAAMGNDARERFKLLKGLRAGFEESQLFVVYQPQVELTDGHVIGAEALLRWRTSDGRFIPPDQFIPLAEQSGLIIPIGEFVMRTACMQLRKMVALGHVGFRMAVNVSMAQFRHPGFIDMLGRALRDTGAQGGNLELEITESMAMDDADLVLRVLADIKRLGMSVAIDDFGTGFSSLSQLRQLQVDRLKIDRAFVQEAQSSTAGSTIAQMVINLGRGLGLTVIAEGIETEEQRQYLIGLGCHEGQGWLFARPMEAAQLEAWLQA</sequence>
<feature type="modified residue" description="4-aspartylphosphate" evidence="1">
    <location>
        <position position="89"/>
    </location>
</feature>
<proteinExistence type="predicted"/>
<evidence type="ECO:0000259" key="2">
    <source>
        <dbReference type="PROSITE" id="PS50110"/>
    </source>
</evidence>
<dbReference type="InterPro" id="IPR000160">
    <property type="entry name" value="GGDEF_dom"/>
</dbReference>
<dbReference type="Gene3D" id="3.30.70.270">
    <property type="match status" value="1"/>
</dbReference>
<dbReference type="SMART" id="SM00267">
    <property type="entry name" value="GGDEF"/>
    <property type="match status" value="1"/>
</dbReference>
<dbReference type="InterPro" id="IPR035919">
    <property type="entry name" value="EAL_sf"/>
</dbReference>
<dbReference type="InterPro" id="IPR050706">
    <property type="entry name" value="Cyclic-di-GMP_PDE-like"/>
</dbReference>